<dbReference type="PANTHER" id="PTHR23342">
    <property type="entry name" value="N-ACETYLGLUTAMATE SYNTHASE"/>
    <property type="match status" value="1"/>
</dbReference>
<dbReference type="NCBIfam" id="NF010659">
    <property type="entry name" value="PRK14058.1-1"/>
    <property type="match status" value="1"/>
</dbReference>
<evidence type="ECO:0000256" key="1">
    <source>
        <dbReference type="ARBA" id="ARBA00022605"/>
    </source>
</evidence>
<keyword evidence="2" id="KW-0808">Transferase</keyword>
<evidence type="ECO:0000256" key="3">
    <source>
        <dbReference type="ARBA" id="ARBA00022741"/>
    </source>
</evidence>
<dbReference type="Pfam" id="PF00696">
    <property type="entry name" value="AA_kinase"/>
    <property type="match status" value="1"/>
</dbReference>
<keyword evidence="5" id="KW-0067">ATP-binding</keyword>
<dbReference type="AlphaFoldDB" id="A0A1F5ZXZ4"/>
<feature type="domain" description="Aspartate/glutamate/uridylate kinase" evidence="7">
    <location>
        <begin position="1"/>
        <end position="242"/>
    </location>
</feature>
<dbReference type="PIRSF" id="PIRSF000728">
    <property type="entry name" value="NAGK"/>
    <property type="match status" value="1"/>
</dbReference>
<dbReference type="GO" id="GO:0005524">
    <property type="term" value="F:ATP binding"/>
    <property type="evidence" value="ECO:0007669"/>
    <property type="project" value="UniProtKB-KW"/>
</dbReference>
<dbReference type="SUPFAM" id="SSF53633">
    <property type="entry name" value="Carbamate kinase-like"/>
    <property type="match status" value="1"/>
</dbReference>
<dbReference type="GO" id="GO:0006526">
    <property type="term" value="P:L-arginine biosynthetic process"/>
    <property type="evidence" value="ECO:0007669"/>
    <property type="project" value="TreeGrafter"/>
</dbReference>
<dbReference type="STRING" id="1798383.A3D78_04655"/>
<dbReference type="PANTHER" id="PTHR23342:SF20">
    <property type="entry name" value="[LYSW]-AMINOADIPATE KINASE"/>
    <property type="match status" value="1"/>
</dbReference>
<dbReference type="Proteomes" id="UP000176253">
    <property type="component" value="Unassembled WGS sequence"/>
</dbReference>
<gene>
    <name evidence="8" type="ORF">A3D78_04655</name>
</gene>
<evidence type="ECO:0000256" key="5">
    <source>
        <dbReference type="ARBA" id="ARBA00022840"/>
    </source>
</evidence>
<reference evidence="8 9" key="1">
    <citation type="journal article" date="2016" name="Nat. Commun.">
        <title>Thousands of microbial genomes shed light on interconnected biogeochemical processes in an aquifer system.</title>
        <authorList>
            <person name="Anantharaman K."/>
            <person name="Brown C.T."/>
            <person name="Hug L.A."/>
            <person name="Sharon I."/>
            <person name="Castelle C.J."/>
            <person name="Probst A.J."/>
            <person name="Thomas B.C."/>
            <person name="Singh A."/>
            <person name="Wilkins M.J."/>
            <person name="Karaoz U."/>
            <person name="Brodie E.L."/>
            <person name="Williams K.H."/>
            <person name="Hubbard S.S."/>
            <person name="Banfield J.F."/>
        </authorList>
    </citation>
    <scope>NUCLEOTIDE SEQUENCE [LARGE SCALE GENOMIC DNA]</scope>
</reference>
<dbReference type="EMBL" id="MFJM01000038">
    <property type="protein sequence ID" value="OGG17349.1"/>
    <property type="molecule type" value="Genomic_DNA"/>
</dbReference>
<dbReference type="Gene3D" id="3.40.1160.10">
    <property type="entry name" value="Acetylglutamate kinase-like"/>
    <property type="match status" value="1"/>
</dbReference>
<evidence type="ECO:0000256" key="6">
    <source>
        <dbReference type="ARBA" id="ARBA00029440"/>
    </source>
</evidence>
<accession>A0A1F5ZXZ4</accession>
<dbReference type="GO" id="GO:0003991">
    <property type="term" value="F:acetylglutamate kinase activity"/>
    <property type="evidence" value="ECO:0007669"/>
    <property type="project" value="TreeGrafter"/>
</dbReference>
<organism evidence="8 9">
    <name type="scientific">Candidatus Gottesmanbacteria bacterium RIFCSPHIGHO2_02_FULL_39_14</name>
    <dbReference type="NCBI Taxonomy" id="1798383"/>
    <lineage>
        <taxon>Bacteria</taxon>
        <taxon>Candidatus Gottesmaniibacteriota</taxon>
    </lineage>
</organism>
<evidence type="ECO:0000313" key="9">
    <source>
        <dbReference type="Proteomes" id="UP000176253"/>
    </source>
</evidence>
<dbReference type="InterPro" id="IPR004662">
    <property type="entry name" value="AcgluKinase_fam"/>
</dbReference>
<dbReference type="InterPro" id="IPR001048">
    <property type="entry name" value="Asp/Glu/Uridylate_kinase"/>
</dbReference>
<keyword evidence="3" id="KW-0547">Nucleotide-binding</keyword>
<comment type="caution">
    <text evidence="8">The sequence shown here is derived from an EMBL/GenBank/DDBJ whole genome shotgun (WGS) entry which is preliminary data.</text>
</comment>
<evidence type="ECO:0000259" key="7">
    <source>
        <dbReference type="Pfam" id="PF00696"/>
    </source>
</evidence>
<evidence type="ECO:0000313" key="8">
    <source>
        <dbReference type="EMBL" id="OGG17349.1"/>
    </source>
</evidence>
<proteinExistence type="predicted"/>
<sequence length="264" mass="28786">MIIIKVGGGRSINWDYLAEDLSTIQEKFIVVHGANAWMKDISEKLGVAEKIITSPSGHISRYTDSQTMEILTMVYSGLVNKKIVACFQKHGINAVGLSGADGKLWLARKKEAILAKIGTKTKLVTDSLTGKVEKVNTDLIKILLKGNFTPVVTIPAITKDGELVNVDNDRAIPVMAKDLEVKTLVFLFEASGLLQKSDDPASKIDRINKEELEKYIEISEGRMKKKLLGVKEAFAAGVKSVFFGDGRIKNPLSSAIKGKGTVIN</sequence>
<comment type="pathway">
    <text evidence="6">Amino-acid biosynthesis.</text>
</comment>
<keyword evidence="1" id="KW-0028">Amino-acid biosynthesis</keyword>
<dbReference type="NCBIfam" id="TIGR00761">
    <property type="entry name" value="argB"/>
    <property type="match status" value="1"/>
</dbReference>
<dbReference type="InterPro" id="IPR036393">
    <property type="entry name" value="AceGlu_kinase-like_sf"/>
</dbReference>
<name>A0A1F5ZXZ4_9BACT</name>
<keyword evidence="4 8" id="KW-0418">Kinase</keyword>
<evidence type="ECO:0000256" key="2">
    <source>
        <dbReference type="ARBA" id="ARBA00022679"/>
    </source>
</evidence>
<protein>
    <submittedName>
        <fullName evidence="8">Acetylglutamate kinase</fullName>
    </submittedName>
</protein>
<evidence type="ECO:0000256" key="4">
    <source>
        <dbReference type="ARBA" id="ARBA00022777"/>
    </source>
</evidence>
<dbReference type="GO" id="GO:0005737">
    <property type="term" value="C:cytoplasm"/>
    <property type="evidence" value="ECO:0007669"/>
    <property type="project" value="InterPro"/>
</dbReference>